<sequence>MEEKTCSECHRIIRGRSDKKFCDDNCRNVFNNRKNSNDEDVLRKINRKLKRNRRILETYLGEEKMVKVNKVKLLSEGFSIDYHTHILNTNKGQTYYFSYEYGFLEIENGMMLIVKNSKEKQKTA</sequence>
<evidence type="ECO:0000313" key="1">
    <source>
        <dbReference type="EMBL" id="MEI5985606.1"/>
    </source>
</evidence>
<dbReference type="EMBL" id="JAYLLN010000030">
    <property type="protein sequence ID" value="MEI5985606.1"/>
    <property type="molecule type" value="Genomic_DNA"/>
</dbReference>
<reference evidence="1 2" key="1">
    <citation type="submission" date="2024-01" db="EMBL/GenBank/DDBJ databases">
        <title>Sphingobacterium tenebrionis sp. nov., a novel endophyte isolated from tenebrio molitor intestines.</title>
        <authorList>
            <person name="Zhang C."/>
        </authorList>
    </citation>
    <scope>NUCLEOTIDE SEQUENCE [LARGE SCALE GENOMIC DNA]</scope>
    <source>
        <strain evidence="1 2">PU5-4</strain>
    </source>
</reference>
<dbReference type="RefSeq" id="WP_134776879.1">
    <property type="nucleotide sequence ID" value="NZ_JAYLLN010000030.1"/>
</dbReference>
<evidence type="ECO:0000313" key="2">
    <source>
        <dbReference type="Proteomes" id="UP001363035"/>
    </source>
</evidence>
<comment type="caution">
    <text evidence="1">The sequence shown here is derived from an EMBL/GenBank/DDBJ whole genome shotgun (WGS) entry which is preliminary data.</text>
</comment>
<dbReference type="Proteomes" id="UP001363035">
    <property type="component" value="Unassembled WGS sequence"/>
</dbReference>
<evidence type="ECO:0008006" key="3">
    <source>
        <dbReference type="Google" id="ProtNLM"/>
    </source>
</evidence>
<organism evidence="1 2">
    <name type="scientific">Sphingobacterium tenebrionis</name>
    <dbReference type="NCBI Taxonomy" id="3111775"/>
    <lineage>
        <taxon>Bacteria</taxon>
        <taxon>Pseudomonadati</taxon>
        <taxon>Bacteroidota</taxon>
        <taxon>Sphingobacteriia</taxon>
        <taxon>Sphingobacteriales</taxon>
        <taxon>Sphingobacteriaceae</taxon>
        <taxon>Sphingobacterium</taxon>
    </lineage>
</organism>
<keyword evidence="2" id="KW-1185">Reference proteome</keyword>
<accession>A0ABU8I7A3</accession>
<name>A0ABU8I7A3_9SPHI</name>
<protein>
    <recommendedName>
        <fullName evidence="3">DUF2116 family Zn-ribbon domain-containing protein</fullName>
    </recommendedName>
</protein>
<proteinExistence type="predicted"/>
<gene>
    <name evidence="1" type="ORF">VJ786_11920</name>
</gene>